<keyword evidence="3" id="KW-1185">Reference proteome</keyword>
<evidence type="ECO:0000313" key="2">
    <source>
        <dbReference type="EMBL" id="NJC28533.1"/>
    </source>
</evidence>
<gene>
    <name evidence="2" type="ORF">GGR27_004063</name>
</gene>
<dbReference type="Pfam" id="PF01609">
    <property type="entry name" value="DDE_Tnp_1"/>
    <property type="match status" value="1"/>
</dbReference>
<dbReference type="InterPro" id="IPR012337">
    <property type="entry name" value="RNaseH-like_sf"/>
</dbReference>
<dbReference type="RefSeq" id="WP_168040642.1">
    <property type="nucleotide sequence ID" value="NZ_JAATJH010000022.1"/>
</dbReference>
<comment type="caution">
    <text evidence="2">The sequence shown here is derived from an EMBL/GenBank/DDBJ whole genome shotgun (WGS) entry which is preliminary data.</text>
</comment>
<reference evidence="2 3" key="1">
    <citation type="submission" date="2020-03" db="EMBL/GenBank/DDBJ databases">
        <title>Genomic Encyclopedia of Type Strains, Phase IV (KMG-IV): sequencing the most valuable type-strain genomes for metagenomic binning, comparative biology and taxonomic classification.</title>
        <authorList>
            <person name="Goeker M."/>
        </authorList>
    </citation>
    <scope>NUCLEOTIDE SEQUENCE [LARGE SCALE GENOMIC DNA]</scope>
    <source>
        <strain evidence="2 3">DSM 105096</strain>
    </source>
</reference>
<sequence>MTCPTKTGALARSILQQMDGVGVWQRDFLLDLFDLWLCVHGRYNFTHLSRYGQNDESTYRNNFAKPFDFLGFNLLLCKLHLSDTLILTFDPSYISKAGKCTDGTGYYWSGVAGQCKWGLEASGIAAVDLENKVALHLDMVQTVAQHKSETLLDYYASTIVARKERLQELSNYLVADAYFSKQPFVDELVSHGFYVVTRLRKDADLRYLYHGTRKKGRGRPKRYAGKVNFSNLDQESFAPCAIDEAGKWKAYYGRVNSATLGRDIGLVVVHDYREDGSIKRHRLYFTTDLGQDGGEILHMYQCRFQQEFLYRDAKQELGLEHCQAYSWPKNDFHFNVSLTVASLAKVAYNLGKPGAPTPPFSIADAKTAHMNEYQARRILSLCRVDLHPQLIKKVWPEVVNFGLRTARAA</sequence>
<dbReference type="Proteomes" id="UP000770785">
    <property type="component" value="Unassembled WGS sequence"/>
</dbReference>
<accession>A0ABX0XIE6</accession>
<evidence type="ECO:0000259" key="1">
    <source>
        <dbReference type="Pfam" id="PF01609"/>
    </source>
</evidence>
<protein>
    <recommendedName>
        <fullName evidence="1">Transposase IS4-like domain-containing protein</fullName>
    </recommendedName>
</protein>
<organism evidence="2 3">
    <name type="scientific">Neolewinella antarctica</name>
    <dbReference type="NCBI Taxonomy" id="442734"/>
    <lineage>
        <taxon>Bacteria</taxon>
        <taxon>Pseudomonadati</taxon>
        <taxon>Bacteroidota</taxon>
        <taxon>Saprospiria</taxon>
        <taxon>Saprospirales</taxon>
        <taxon>Lewinellaceae</taxon>
        <taxon>Neolewinella</taxon>
    </lineage>
</organism>
<feature type="domain" description="Transposase IS4-like" evidence="1">
    <location>
        <begin position="125"/>
        <end position="335"/>
    </location>
</feature>
<evidence type="ECO:0000313" key="3">
    <source>
        <dbReference type="Proteomes" id="UP000770785"/>
    </source>
</evidence>
<dbReference type="EMBL" id="JAATJH010000022">
    <property type="protein sequence ID" value="NJC28533.1"/>
    <property type="molecule type" value="Genomic_DNA"/>
</dbReference>
<proteinExistence type="predicted"/>
<dbReference type="SUPFAM" id="SSF53098">
    <property type="entry name" value="Ribonuclease H-like"/>
    <property type="match status" value="1"/>
</dbReference>
<dbReference type="InterPro" id="IPR002559">
    <property type="entry name" value="Transposase_11"/>
</dbReference>
<name>A0ABX0XIE6_9BACT</name>